<dbReference type="GO" id="GO:0018683">
    <property type="term" value="F:camphor 5-monooxygenase activity"/>
    <property type="evidence" value="ECO:0007669"/>
    <property type="project" value="UniProtKB-EC"/>
</dbReference>
<dbReference type="SUPFAM" id="SSF48264">
    <property type="entry name" value="Cytochrome P450"/>
    <property type="match status" value="1"/>
</dbReference>
<keyword evidence="10" id="KW-1185">Reference proteome</keyword>
<evidence type="ECO:0000256" key="1">
    <source>
        <dbReference type="ARBA" id="ARBA00010617"/>
    </source>
</evidence>
<evidence type="ECO:0000313" key="10">
    <source>
        <dbReference type="Proteomes" id="UP000501240"/>
    </source>
</evidence>
<dbReference type="GO" id="GO:0020037">
    <property type="term" value="F:heme binding"/>
    <property type="evidence" value="ECO:0007669"/>
    <property type="project" value="InterPro"/>
</dbReference>
<accession>A0A7D3VR50</accession>
<dbReference type="PANTHER" id="PTHR46696">
    <property type="entry name" value="P450, PUTATIVE (EUROFUNG)-RELATED"/>
    <property type="match status" value="1"/>
</dbReference>
<dbReference type="PROSITE" id="PS00086">
    <property type="entry name" value="CYTOCHROME_P450"/>
    <property type="match status" value="1"/>
</dbReference>
<evidence type="ECO:0000256" key="5">
    <source>
        <dbReference type="ARBA" id="ARBA00023004"/>
    </source>
</evidence>
<dbReference type="AlphaFoldDB" id="A0A7D3VR50"/>
<dbReference type="InterPro" id="IPR001128">
    <property type="entry name" value="Cyt_P450"/>
</dbReference>
<evidence type="ECO:0000256" key="3">
    <source>
        <dbReference type="ARBA" id="ARBA00022723"/>
    </source>
</evidence>
<evidence type="ECO:0000256" key="4">
    <source>
        <dbReference type="ARBA" id="ARBA00023002"/>
    </source>
</evidence>
<dbReference type="InterPro" id="IPR002397">
    <property type="entry name" value="Cyt_P450_B"/>
</dbReference>
<dbReference type="EMBL" id="CP053892">
    <property type="protein sequence ID" value="QKG20219.1"/>
    <property type="molecule type" value="Genomic_DNA"/>
</dbReference>
<feature type="region of interest" description="Disordered" evidence="8">
    <location>
        <begin position="1"/>
        <end position="41"/>
    </location>
</feature>
<dbReference type="EC" id="1.14.15.1" evidence="9"/>
<dbReference type="PRINTS" id="PR00359">
    <property type="entry name" value="BP450"/>
</dbReference>
<name>A0A7D3VR50_ACTVE</name>
<sequence>MTTPDETTTGDETTTPGETTPGGTDGADDRFTRGFQEMRESRPLGTRNEVVTGPVADWATDFSHMEPEWAADPYPIQDDLRERCPIAHTGRFGGGWLPTRYEDVSAIAYDTERFSSRSIVMSNFRPPLESAPVGGVPPISSDPPFHHDARKLLLPAFTKTAVSRLEPATRAFCHSLIDGLEAGDVVDAARDYAQHIPMRVIADMLGFPPEDGPKFREFVENALEGVNRPPDERIARMEKLFDYLLEQIRDHVDRPRDDLTTYLIDAELYGRRLDPSHVSGTMALLLIAGIDTTWSAIGASLWHLARTPADRERLVAEPGLLPTAMEEFLRAYAPVTMARLVKQDMHWRGADMKAEDWVLLSFPAANRDPGQFDRAGEVVIDREVNRHAAFGLGIHRCVGSHLARMELRVALEVWLERFPRFALDDPSAVTWSAGQVRGPRTLPLRVG</sequence>
<dbReference type="Pfam" id="PF00067">
    <property type="entry name" value="p450"/>
    <property type="match status" value="1"/>
</dbReference>
<keyword evidence="5 7" id="KW-0408">Iron</keyword>
<dbReference type="InterPro" id="IPR036396">
    <property type="entry name" value="Cyt_P450_sf"/>
</dbReference>
<feature type="compositionally biased region" description="Basic and acidic residues" evidence="8">
    <location>
        <begin position="27"/>
        <end position="41"/>
    </location>
</feature>
<evidence type="ECO:0000256" key="8">
    <source>
        <dbReference type="SAM" id="MobiDB-lite"/>
    </source>
</evidence>
<dbReference type="InterPro" id="IPR017972">
    <property type="entry name" value="Cyt_P450_CS"/>
</dbReference>
<keyword evidence="4 7" id="KW-0560">Oxidoreductase</keyword>
<dbReference type="RefSeq" id="WP_246342743.1">
    <property type="nucleotide sequence ID" value="NZ_CP053892.1"/>
</dbReference>
<keyword evidence="3 7" id="KW-0479">Metal-binding</keyword>
<evidence type="ECO:0000256" key="7">
    <source>
        <dbReference type="RuleBase" id="RU000461"/>
    </source>
</evidence>
<organism evidence="9 10">
    <name type="scientific">Actinomadura verrucosospora</name>
    <dbReference type="NCBI Taxonomy" id="46165"/>
    <lineage>
        <taxon>Bacteria</taxon>
        <taxon>Bacillati</taxon>
        <taxon>Actinomycetota</taxon>
        <taxon>Actinomycetes</taxon>
        <taxon>Streptosporangiales</taxon>
        <taxon>Thermomonosporaceae</taxon>
        <taxon>Actinomadura</taxon>
    </lineage>
</organism>
<keyword evidence="2 7" id="KW-0349">Heme</keyword>
<reference evidence="9 10" key="1">
    <citation type="submission" date="2020-05" db="EMBL/GenBank/DDBJ databases">
        <title>Actinomadura verrucosospora NRRL-B18236 (PFL_A860) Genome sequencing and assembly.</title>
        <authorList>
            <person name="Samborskyy M."/>
        </authorList>
    </citation>
    <scope>NUCLEOTIDE SEQUENCE [LARGE SCALE GENOMIC DNA]</scope>
    <source>
        <strain evidence="9 10">NRRL:B18236</strain>
    </source>
</reference>
<proteinExistence type="inferred from homology"/>
<protein>
    <submittedName>
        <fullName evidence="9">Cytochrome P450</fullName>
        <ecNumber evidence="9">1.14.15.1</ecNumber>
    </submittedName>
</protein>
<evidence type="ECO:0000256" key="6">
    <source>
        <dbReference type="ARBA" id="ARBA00023033"/>
    </source>
</evidence>
<dbReference type="Proteomes" id="UP000501240">
    <property type="component" value="Chromosome"/>
</dbReference>
<keyword evidence="6 7" id="KW-0503">Monooxygenase</keyword>
<gene>
    <name evidence="9" type="ORF">ACTIVE_1857</name>
</gene>
<dbReference type="PANTHER" id="PTHR46696:SF6">
    <property type="entry name" value="P450, PUTATIVE (EUROFUNG)-RELATED"/>
    <property type="match status" value="1"/>
</dbReference>
<dbReference type="GO" id="GO:0005506">
    <property type="term" value="F:iron ion binding"/>
    <property type="evidence" value="ECO:0007669"/>
    <property type="project" value="InterPro"/>
</dbReference>
<evidence type="ECO:0000313" key="9">
    <source>
        <dbReference type="EMBL" id="QKG20219.1"/>
    </source>
</evidence>
<feature type="compositionally biased region" description="Low complexity" evidence="8">
    <location>
        <begin position="1"/>
        <end position="22"/>
    </location>
</feature>
<evidence type="ECO:0000256" key="2">
    <source>
        <dbReference type="ARBA" id="ARBA00022617"/>
    </source>
</evidence>
<comment type="similarity">
    <text evidence="1 7">Belongs to the cytochrome P450 family.</text>
</comment>
<dbReference type="FunFam" id="1.10.630.10:FF:000018">
    <property type="entry name" value="Cytochrome P450 monooxygenase"/>
    <property type="match status" value="1"/>
</dbReference>
<dbReference type="Gene3D" id="1.10.630.10">
    <property type="entry name" value="Cytochrome P450"/>
    <property type="match status" value="1"/>
</dbReference>